<feature type="compositionally biased region" description="Basic and acidic residues" evidence="1">
    <location>
        <begin position="9"/>
        <end position="48"/>
    </location>
</feature>
<evidence type="ECO:0000313" key="2">
    <source>
        <dbReference type="EMBL" id="KAL2632656.1"/>
    </source>
</evidence>
<reference evidence="2 3" key="1">
    <citation type="submission" date="2024-09" db="EMBL/GenBank/DDBJ databases">
        <title>Chromosome-scale assembly of Riccia fluitans.</title>
        <authorList>
            <person name="Paukszto L."/>
            <person name="Sawicki J."/>
            <person name="Karawczyk K."/>
            <person name="Piernik-Szablinska J."/>
            <person name="Szczecinska M."/>
            <person name="Mazdziarz M."/>
        </authorList>
    </citation>
    <scope>NUCLEOTIDE SEQUENCE [LARGE SCALE GENOMIC DNA]</scope>
    <source>
        <strain evidence="2">Rf_01</strain>
        <tissue evidence="2">Aerial parts of the thallus</tissue>
    </source>
</reference>
<gene>
    <name evidence="2" type="ORF">R1flu_004135</name>
</gene>
<keyword evidence="3" id="KW-1185">Reference proteome</keyword>
<proteinExistence type="predicted"/>
<comment type="caution">
    <text evidence="2">The sequence shown here is derived from an EMBL/GenBank/DDBJ whole genome shotgun (WGS) entry which is preliminary data.</text>
</comment>
<protein>
    <submittedName>
        <fullName evidence="2">Uncharacterized protein</fullName>
    </submittedName>
</protein>
<dbReference type="AlphaFoldDB" id="A0ABD1YPE9"/>
<name>A0ABD1YPE9_9MARC</name>
<feature type="region of interest" description="Disordered" evidence="1">
    <location>
        <begin position="1"/>
        <end position="68"/>
    </location>
</feature>
<organism evidence="2 3">
    <name type="scientific">Riccia fluitans</name>
    <dbReference type="NCBI Taxonomy" id="41844"/>
    <lineage>
        <taxon>Eukaryota</taxon>
        <taxon>Viridiplantae</taxon>
        <taxon>Streptophyta</taxon>
        <taxon>Embryophyta</taxon>
        <taxon>Marchantiophyta</taxon>
        <taxon>Marchantiopsida</taxon>
        <taxon>Marchantiidae</taxon>
        <taxon>Marchantiales</taxon>
        <taxon>Ricciaceae</taxon>
        <taxon>Riccia</taxon>
    </lineage>
</organism>
<evidence type="ECO:0000313" key="3">
    <source>
        <dbReference type="Proteomes" id="UP001605036"/>
    </source>
</evidence>
<sequence length="121" mass="14269">MGNHRTRARNYDRKRDDGQLGQHTREQTRLSEQRREEARRRYAERRAANVETARNSGDEPREPRVSRSDRTIWRMIKSTVDHVRNMIDEDAELECRLLSGLVNHHSMVTARKASSVLSEKE</sequence>
<dbReference type="EMBL" id="JBHFFA010000003">
    <property type="protein sequence ID" value="KAL2632656.1"/>
    <property type="molecule type" value="Genomic_DNA"/>
</dbReference>
<accession>A0ABD1YPE9</accession>
<dbReference type="Proteomes" id="UP001605036">
    <property type="component" value="Unassembled WGS sequence"/>
</dbReference>
<evidence type="ECO:0000256" key="1">
    <source>
        <dbReference type="SAM" id="MobiDB-lite"/>
    </source>
</evidence>
<feature type="compositionally biased region" description="Basic and acidic residues" evidence="1">
    <location>
        <begin position="56"/>
        <end position="68"/>
    </location>
</feature>